<reference evidence="3 4" key="1">
    <citation type="submission" date="2017-10" db="EMBL/GenBank/DDBJ databases">
        <title>Bacillus sp. nov., a halophilic bacterium isolated from a Keqin Lake.</title>
        <authorList>
            <person name="Wang H."/>
        </authorList>
    </citation>
    <scope>NUCLEOTIDE SEQUENCE [LARGE SCALE GENOMIC DNA]</scope>
    <source>
        <strain evidence="3 4">KQ-12</strain>
    </source>
</reference>
<dbReference type="InterPro" id="IPR005105">
    <property type="entry name" value="GlnD_Uridyltrans_N"/>
</dbReference>
<sequence length="339" mass="39590">MYSNKNSFKEIDEEFKTYEELRKWRDEQIHGVSKNHEELNRFHDEIMTKVILSSIKKLESEQGKPPARFAFIVMGSAGRCEQSIWSDQDHGFIFEGEEAAKDYFLKLGEEIVEGLSICGYEKCEGKVMANNPLWCRSCKQWKEQIDQWLDEESWESLRNTSIFIDARVLIGNKEFLQNKKQQIFTRLEDQPHLLKRMGDNVESSKKSVGWFGQLIPVQKGKNKGMINFKETVLFPFVNALRLSAYLEQIEEPSTIGRFQALENCSFLENDALSAFKEALQFRLSKTKVSQNYDNVHFLEVERLSKQDKTQIKKWIDQGDSLMKQVMKQLKNKGREEGSQ</sequence>
<keyword evidence="4" id="KW-1185">Reference proteome</keyword>
<evidence type="ECO:0000313" key="3">
    <source>
        <dbReference type="EMBL" id="PYZ95165.1"/>
    </source>
</evidence>
<dbReference type="InterPro" id="IPR043519">
    <property type="entry name" value="NT_sf"/>
</dbReference>
<evidence type="ECO:0000259" key="1">
    <source>
        <dbReference type="Pfam" id="PF03445"/>
    </source>
</evidence>
<dbReference type="Pfam" id="PF03445">
    <property type="entry name" value="DUF294"/>
    <property type="match status" value="1"/>
</dbReference>
<organism evidence="3 4">
    <name type="scientific">Salipaludibacillus keqinensis</name>
    <dbReference type="NCBI Taxonomy" id="2045207"/>
    <lineage>
        <taxon>Bacteria</taxon>
        <taxon>Bacillati</taxon>
        <taxon>Bacillota</taxon>
        <taxon>Bacilli</taxon>
        <taxon>Bacillales</taxon>
        <taxon>Bacillaceae</taxon>
    </lineage>
</organism>
<evidence type="ECO:0000313" key="4">
    <source>
        <dbReference type="Proteomes" id="UP000248214"/>
    </source>
</evidence>
<accession>A0A323TZZ2</accession>
<evidence type="ECO:0008006" key="5">
    <source>
        <dbReference type="Google" id="ProtNLM"/>
    </source>
</evidence>
<dbReference type="Proteomes" id="UP000248214">
    <property type="component" value="Unassembled WGS sequence"/>
</dbReference>
<evidence type="ECO:0000259" key="2">
    <source>
        <dbReference type="Pfam" id="PF10335"/>
    </source>
</evidence>
<feature type="domain" description="Protein-PII uridylyltransferase N-terminal" evidence="1">
    <location>
        <begin position="36"/>
        <end position="152"/>
    </location>
</feature>
<proteinExistence type="predicted"/>
<dbReference type="AlphaFoldDB" id="A0A323TZZ2"/>
<dbReference type="CDD" id="cd05401">
    <property type="entry name" value="NT_GlnE_GlnD_like"/>
    <property type="match status" value="1"/>
</dbReference>
<gene>
    <name evidence="3" type="ORF">CR194_06525</name>
</gene>
<dbReference type="GO" id="GO:0008773">
    <property type="term" value="F:[protein-PII] uridylyltransferase activity"/>
    <property type="evidence" value="ECO:0007669"/>
    <property type="project" value="InterPro"/>
</dbReference>
<dbReference type="InterPro" id="IPR018821">
    <property type="entry name" value="DUF294_put_nucleoTrafse_sb-bd"/>
</dbReference>
<dbReference type="OrthoDB" id="9810963at2"/>
<name>A0A323TZZ2_9BACI</name>
<dbReference type="SUPFAM" id="SSF81301">
    <property type="entry name" value="Nucleotidyltransferase"/>
    <property type="match status" value="1"/>
</dbReference>
<comment type="caution">
    <text evidence="3">The sequence shown here is derived from an EMBL/GenBank/DDBJ whole genome shotgun (WGS) entry which is preliminary data.</text>
</comment>
<protein>
    <recommendedName>
        <fullName evidence="5">Signal transduction protein</fullName>
    </recommendedName>
</protein>
<dbReference type="Pfam" id="PF10335">
    <property type="entry name" value="DUF294_C"/>
    <property type="match status" value="1"/>
</dbReference>
<dbReference type="EMBL" id="PDOD01000001">
    <property type="protein sequence ID" value="PYZ95165.1"/>
    <property type="molecule type" value="Genomic_DNA"/>
</dbReference>
<feature type="domain" description="DUF294" evidence="2">
    <location>
        <begin position="191"/>
        <end position="325"/>
    </location>
</feature>
<dbReference type="RefSeq" id="WP_110608800.1">
    <property type="nucleotide sequence ID" value="NZ_PDOD01000001.1"/>
</dbReference>